<dbReference type="EMBL" id="JAGETZ010000005">
    <property type="protein sequence ID" value="MBO2009923.1"/>
    <property type="molecule type" value="Genomic_DNA"/>
</dbReference>
<dbReference type="InterPro" id="IPR018958">
    <property type="entry name" value="Knr4/Smi1-like_dom"/>
</dbReference>
<evidence type="ECO:0000313" key="2">
    <source>
        <dbReference type="EMBL" id="MBO2009923.1"/>
    </source>
</evidence>
<accession>A0ABS3QG15</accession>
<sequence>MQLQQALGLIQEFWQEPVWPFQPAPTAEAELDRLRQEFPSPLPPALVEYLTRAAPMTWASFAAVGNPIDVYGFAQLGLRQDGYNFNSVTQQPLTDWPDHWFMIANEGGDPIIVDLQAADGAVIRFEHGAGSWEDGAVLADSIGQFLLCAAAVQHALRHLGGDDPITDDENGFQLVPSAAAWLFPHMREWAGPYYNEWCAPFDNA</sequence>
<reference evidence="2 3" key="1">
    <citation type="submission" date="2021-03" db="EMBL/GenBank/DDBJ databases">
        <authorList>
            <person name="Kim M.K."/>
        </authorList>
    </citation>
    <scope>NUCLEOTIDE SEQUENCE [LARGE SCALE GENOMIC DNA]</scope>
    <source>
        <strain evidence="2 3">BT442</strain>
    </source>
</reference>
<evidence type="ECO:0000313" key="3">
    <source>
        <dbReference type="Proteomes" id="UP000664369"/>
    </source>
</evidence>
<dbReference type="Gene3D" id="3.40.1580.10">
    <property type="entry name" value="SMI1/KNR4-like"/>
    <property type="match status" value="1"/>
</dbReference>
<dbReference type="InterPro" id="IPR037883">
    <property type="entry name" value="Knr4/Smi1-like_sf"/>
</dbReference>
<keyword evidence="3" id="KW-1185">Reference proteome</keyword>
<dbReference type="RefSeq" id="WP_208175558.1">
    <property type="nucleotide sequence ID" value="NZ_JAGETZ010000005.1"/>
</dbReference>
<organism evidence="2 3">
    <name type="scientific">Hymenobacter negativus</name>
    <dbReference type="NCBI Taxonomy" id="2795026"/>
    <lineage>
        <taxon>Bacteria</taxon>
        <taxon>Pseudomonadati</taxon>
        <taxon>Bacteroidota</taxon>
        <taxon>Cytophagia</taxon>
        <taxon>Cytophagales</taxon>
        <taxon>Hymenobacteraceae</taxon>
        <taxon>Hymenobacter</taxon>
    </lineage>
</organism>
<dbReference type="SUPFAM" id="SSF160631">
    <property type="entry name" value="SMI1/KNR4-like"/>
    <property type="match status" value="1"/>
</dbReference>
<name>A0ABS3QG15_9BACT</name>
<gene>
    <name evidence="2" type="ORF">J4E00_12745</name>
</gene>
<comment type="caution">
    <text evidence="2">The sequence shown here is derived from an EMBL/GenBank/DDBJ whole genome shotgun (WGS) entry which is preliminary data.</text>
</comment>
<evidence type="ECO:0000259" key="1">
    <source>
        <dbReference type="Pfam" id="PF09346"/>
    </source>
</evidence>
<protein>
    <submittedName>
        <fullName evidence="2">SMI1/KNR4 family protein</fullName>
    </submittedName>
</protein>
<dbReference type="Proteomes" id="UP000664369">
    <property type="component" value="Unassembled WGS sequence"/>
</dbReference>
<dbReference type="Pfam" id="PF09346">
    <property type="entry name" value="SMI1_KNR4"/>
    <property type="match status" value="1"/>
</dbReference>
<feature type="domain" description="Knr4/Smi1-like" evidence="1">
    <location>
        <begin position="25"/>
        <end position="146"/>
    </location>
</feature>
<proteinExistence type="predicted"/>